<dbReference type="Proteomes" id="UP000828390">
    <property type="component" value="Unassembled WGS sequence"/>
</dbReference>
<keyword evidence="2" id="KW-1185">Reference proteome</keyword>
<reference evidence="1" key="2">
    <citation type="submission" date="2020-11" db="EMBL/GenBank/DDBJ databases">
        <authorList>
            <person name="McCartney M.A."/>
            <person name="Auch B."/>
            <person name="Kono T."/>
            <person name="Mallez S."/>
            <person name="Becker A."/>
            <person name="Gohl D.M."/>
            <person name="Silverstein K.A.T."/>
            <person name="Koren S."/>
            <person name="Bechman K.B."/>
            <person name="Herman A."/>
            <person name="Abrahante J.E."/>
            <person name="Garbe J."/>
        </authorList>
    </citation>
    <scope>NUCLEOTIDE SEQUENCE</scope>
    <source>
        <strain evidence="1">Duluth1</strain>
        <tissue evidence="1">Whole animal</tissue>
    </source>
</reference>
<dbReference type="Gene3D" id="3.30.70.1820">
    <property type="entry name" value="L1 transposable element, RRM domain"/>
    <property type="match status" value="1"/>
</dbReference>
<proteinExistence type="predicted"/>
<reference evidence="1" key="1">
    <citation type="journal article" date="2019" name="bioRxiv">
        <title>The Genome of the Zebra Mussel, Dreissena polymorpha: A Resource for Invasive Species Research.</title>
        <authorList>
            <person name="McCartney M.A."/>
            <person name="Auch B."/>
            <person name="Kono T."/>
            <person name="Mallez S."/>
            <person name="Zhang Y."/>
            <person name="Obille A."/>
            <person name="Becker A."/>
            <person name="Abrahante J.E."/>
            <person name="Garbe J."/>
            <person name="Badalamenti J.P."/>
            <person name="Herman A."/>
            <person name="Mangelson H."/>
            <person name="Liachko I."/>
            <person name="Sullivan S."/>
            <person name="Sone E.D."/>
            <person name="Koren S."/>
            <person name="Silverstein K.A.T."/>
            <person name="Beckman K.B."/>
            <person name="Gohl D.M."/>
        </authorList>
    </citation>
    <scope>NUCLEOTIDE SEQUENCE</scope>
    <source>
        <strain evidence="1">Duluth1</strain>
        <tissue evidence="1">Whole animal</tissue>
    </source>
</reference>
<organism evidence="1 2">
    <name type="scientific">Dreissena polymorpha</name>
    <name type="common">Zebra mussel</name>
    <name type="synonym">Mytilus polymorpha</name>
    <dbReference type="NCBI Taxonomy" id="45954"/>
    <lineage>
        <taxon>Eukaryota</taxon>
        <taxon>Metazoa</taxon>
        <taxon>Spiralia</taxon>
        <taxon>Lophotrochozoa</taxon>
        <taxon>Mollusca</taxon>
        <taxon>Bivalvia</taxon>
        <taxon>Autobranchia</taxon>
        <taxon>Heteroconchia</taxon>
        <taxon>Euheterodonta</taxon>
        <taxon>Imparidentia</taxon>
        <taxon>Neoheterodontei</taxon>
        <taxon>Myida</taxon>
        <taxon>Dreissenoidea</taxon>
        <taxon>Dreissenidae</taxon>
        <taxon>Dreissena</taxon>
    </lineage>
</organism>
<comment type="caution">
    <text evidence="1">The sequence shown here is derived from an EMBL/GenBank/DDBJ whole genome shotgun (WGS) entry which is preliminary data.</text>
</comment>
<protein>
    <submittedName>
        <fullName evidence="1">Uncharacterized protein</fullName>
    </submittedName>
</protein>
<evidence type="ECO:0000313" key="1">
    <source>
        <dbReference type="EMBL" id="KAH3720418.1"/>
    </source>
</evidence>
<evidence type="ECO:0000313" key="2">
    <source>
        <dbReference type="Proteomes" id="UP000828390"/>
    </source>
</evidence>
<dbReference type="AlphaFoldDB" id="A0A9D4CBF0"/>
<accession>A0A9D4CBF0</accession>
<dbReference type="EMBL" id="JAIWYP010000013">
    <property type="protein sequence ID" value="KAH3720418.1"/>
    <property type="molecule type" value="Genomic_DNA"/>
</dbReference>
<gene>
    <name evidence="1" type="ORF">DPMN_063317</name>
</gene>
<sequence>MNIKETFEKSETNLTQTVSNIFKTTADVDMKHEDIIAIHRIPSKKGTTRPILIKFKNNNAKSAIMKKRTPMITKVYKLVDDVTKRNQGLISRLLLHPDIKNAWFFQGSVFGQTNAEERIKFDTFDNINDTISDFRNRTRTF</sequence>
<name>A0A9D4CBF0_DREPO</name>